<keyword evidence="3" id="KW-1133">Transmembrane helix</keyword>
<dbReference type="GO" id="GO:0009506">
    <property type="term" value="C:plasmodesma"/>
    <property type="evidence" value="ECO:0000318"/>
    <property type="project" value="GO_Central"/>
</dbReference>
<dbReference type="OrthoDB" id="1889094at2759"/>
<reference evidence="6" key="3">
    <citation type="submission" date="2015-04" db="UniProtKB">
        <authorList>
            <consortium name="EnsemblPlants"/>
        </authorList>
    </citation>
    <scope>IDENTIFICATION</scope>
    <source>
        <strain evidence="6">cv. Jemalong A17</strain>
    </source>
</reference>
<dbReference type="GO" id="GO:0005886">
    <property type="term" value="C:plasma membrane"/>
    <property type="evidence" value="ECO:0000318"/>
    <property type="project" value="GO_Central"/>
</dbReference>
<dbReference type="Proteomes" id="UP000002051">
    <property type="component" value="Unassembled WGS sequence"/>
</dbReference>
<keyword evidence="3" id="KW-0812">Transmembrane</keyword>
<reference evidence="4 7" key="2">
    <citation type="journal article" date="2014" name="BMC Genomics">
        <title>An improved genome release (version Mt4.0) for the model legume Medicago truncatula.</title>
        <authorList>
            <person name="Tang H."/>
            <person name="Krishnakumar V."/>
            <person name="Bidwell S."/>
            <person name="Rosen B."/>
            <person name="Chan A."/>
            <person name="Zhou S."/>
            <person name="Gentzbittel L."/>
            <person name="Childs K.L."/>
            <person name="Yandell M."/>
            <person name="Gundlach H."/>
            <person name="Mayer K.F."/>
            <person name="Schwartz D.C."/>
            <person name="Town C.D."/>
        </authorList>
    </citation>
    <scope>GENOME REANNOTATION</scope>
    <source>
        <strain evidence="4">A17</strain>
        <strain evidence="6 7">cv. Jemalong A17</strain>
    </source>
</reference>
<reference evidence="4 7" key="1">
    <citation type="journal article" date="2011" name="Nature">
        <title>The Medicago genome provides insight into the evolution of rhizobial symbioses.</title>
        <authorList>
            <person name="Young N.D."/>
            <person name="Debelle F."/>
            <person name="Oldroyd G.E."/>
            <person name="Geurts R."/>
            <person name="Cannon S.B."/>
            <person name="Udvardi M.K."/>
            <person name="Benedito V.A."/>
            <person name="Mayer K.F."/>
            <person name="Gouzy J."/>
            <person name="Schoof H."/>
            <person name="Van de Peer Y."/>
            <person name="Proost S."/>
            <person name="Cook D.R."/>
            <person name="Meyers B.C."/>
            <person name="Spannagl M."/>
            <person name="Cheung F."/>
            <person name="De Mita S."/>
            <person name="Krishnakumar V."/>
            <person name="Gundlach H."/>
            <person name="Zhou S."/>
            <person name="Mudge J."/>
            <person name="Bharti A.K."/>
            <person name="Murray J.D."/>
            <person name="Naoumkina M.A."/>
            <person name="Rosen B."/>
            <person name="Silverstein K.A."/>
            <person name="Tang H."/>
            <person name="Rombauts S."/>
            <person name="Zhao P.X."/>
            <person name="Zhou P."/>
            <person name="Barbe V."/>
            <person name="Bardou P."/>
            <person name="Bechner M."/>
            <person name="Bellec A."/>
            <person name="Berger A."/>
            <person name="Berges H."/>
            <person name="Bidwell S."/>
            <person name="Bisseling T."/>
            <person name="Choisne N."/>
            <person name="Couloux A."/>
            <person name="Denny R."/>
            <person name="Deshpande S."/>
            <person name="Dai X."/>
            <person name="Doyle J.J."/>
            <person name="Dudez A.M."/>
            <person name="Farmer A.D."/>
            <person name="Fouteau S."/>
            <person name="Franken C."/>
            <person name="Gibelin C."/>
            <person name="Gish J."/>
            <person name="Goldstein S."/>
            <person name="Gonzalez A.J."/>
            <person name="Green P.J."/>
            <person name="Hallab A."/>
            <person name="Hartog M."/>
            <person name="Hua A."/>
            <person name="Humphray S.J."/>
            <person name="Jeong D.H."/>
            <person name="Jing Y."/>
            <person name="Jocker A."/>
            <person name="Kenton S.M."/>
            <person name="Kim D.J."/>
            <person name="Klee K."/>
            <person name="Lai H."/>
            <person name="Lang C."/>
            <person name="Lin S."/>
            <person name="Macmil S.L."/>
            <person name="Magdelenat G."/>
            <person name="Matthews L."/>
            <person name="McCorrison J."/>
            <person name="Monaghan E.L."/>
            <person name="Mun J.H."/>
            <person name="Najar F.Z."/>
            <person name="Nicholson C."/>
            <person name="Noirot C."/>
            <person name="O'Bleness M."/>
            <person name="Paule C.R."/>
            <person name="Poulain J."/>
            <person name="Prion F."/>
            <person name="Qin B."/>
            <person name="Qu C."/>
            <person name="Retzel E.F."/>
            <person name="Riddle C."/>
            <person name="Sallet E."/>
            <person name="Samain S."/>
            <person name="Samson N."/>
            <person name="Sanders I."/>
            <person name="Saurat O."/>
            <person name="Scarpelli C."/>
            <person name="Schiex T."/>
            <person name="Segurens B."/>
            <person name="Severin A.J."/>
            <person name="Sherrier D.J."/>
            <person name="Shi R."/>
            <person name="Sims S."/>
            <person name="Singer S.R."/>
            <person name="Sinharoy S."/>
            <person name="Sterck L."/>
            <person name="Viollet A."/>
            <person name="Wang B.B."/>
            <person name="Wang K."/>
            <person name="Wang M."/>
            <person name="Wang X."/>
            <person name="Warfsmann J."/>
            <person name="Weissenbach J."/>
            <person name="White D.D."/>
            <person name="White J.D."/>
            <person name="Wiley G.B."/>
            <person name="Wincker P."/>
            <person name="Xing Y."/>
            <person name="Yang L."/>
            <person name="Yao Z."/>
            <person name="Ying F."/>
            <person name="Zhai J."/>
            <person name="Zhou L."/>
            <person name="Zuber A."/>
            <person name="Denarie J."/>
            <person name="Dixon R.A."/>
            <person name="May G.D."/>
            <person name="Schwartz D.C."/>
            <person name="Rogers J."/>
            <person name="Quetier F."/>
            <person name="Town C.D."/>
            <person name="Roe B.A."/>
        </authorList>
    </citation>
    <scope>NUCLEOTIDE SEQUENCE [LARGE SCALE GENOMIC DNA]</scope>
    <source>
        <strain evidence="4">A17</strain>
        <strain evidence="6 7">cv. Jemalong A17</strain>
    </source>
</reference>
<dbReference type="KEGG" id="mtr:25499469"/>
<protein>
    <submittedName>
        <fullName evidence="4 5">Late embryogenesis abundant protein</fullName>
    </submittedName>
</protein>
<feature type="transmembrane region" description="Helical" evidence="3">
    <location>
        <begin position="42"/>
        <end position="65"/>
    </location>
</feature>
<evidence type="ECO:0000256" key="3">
    <source>
        <dbReference type="SAM" id="Phobius"/>
    </source>
</evidence>
<evidence type="ECO:0000256" key="2">
    <source>
        <dbReference type="ARBA" id="ARBA00023136"/>
    </source>
</evidence>
<dbReference type="EMBL" id="CM001223">
    <property type="protein sequence ID" value="KEH24224.1"/>
    <property type="molecule type" value="Genomic_DNA"/>
</dbReference>
<dbReference type="Gramene" id="rna43521">
    <property type="protein sequence ID" value="RHN48769.1"/>
    <property type="gene ID" value="gene43521"/>
</dbReference>
<keyword evidence="2 3" id="KW-0472">Membrane</keyword>
<reference evidence="5" key="5">
    <citation type="journal article" date="2018" name="Nat. Plants">
        <title>Whole-genome landscape of Medicago truncatula symbiotic genes.</title>
        <authorList>
            <person name="Pecrix Y."/>
            <person name="Gamas P."/>
            <person name="Carrere S."/>
        </authorList>
    </citation>
    <scope>NUCLEOTIDE SEQUENCE</scope>
    <source>
        <tissue evidence="5">Leaves</tissue>
    </source>
</reference>
<dbReference type="InterPro" id="IPR044839">
    <property type="entry name" value="NDR1-like"/>
</dbReference>
<dbReference type="Proteomes" id="UP000265566">
    <property type="component" value="Chromosome 7"/>
</dbReference>
<proteinExistence type="predicted"/>
<gene>
    <name evidence="6" type="primary">25499469</name>
    <name evidence="4" type="ordered locus">MTR_7g106030</name>
    <name evidence="5" type="ORF">MtrunA17_Chr7g0267301</name>
</gene>
<evidence type="ECO:0000256" key="1">
    <source>
        <dbReference type="ARBA" id="ARBA00004370"/>
    </source>
</evidence>
<dbReference type="GO" id="GO:0098542">
    <property type="term" value="P:defense response to other organism"/>
    <property type="evidence" value="ECO:0007669"/>
    <property type="project" value="InterPro"/>
</dbReference>
<evidence type="ECO:0000313" key="7">
    <source>
        <dbReference type="Proteomes" id="UP000002051"/>
    </source>
</evidence>
<name>A0A072U3C3_MEDTR</name>
<comment type="subcellular location">
    <subcellularLocation>
        <location evidence="1">Membrane</location>
    </subcellularLocation>
</comment>
<dbReference type="AlphaFoldDB" id="A0A072U3C3"/>
<sequence>MANMQPQLNDANYWSTIPLAPGQSSSYNQSNHRSCCSYLCSIFWKLLLALVVLFGLIILIFFLIVQPRAFKFYVTKAELTQFDYTNNTLHYDMVLNFTAHNPNKKLSIYYDKVEARAFYEGSRFANVDVITHMNSFRQNKKTSDPMSGVFLGQKLLVLDNDQVSEFSKDKSVGVYGIYVKLYFRIRFKLGDSISRTYKPKVKCDLKVPLKSNNNATFTFTRVLPEKCNVVF</sequence>
<organism evidence="4 7">
    <name type="scientific">Medicago truncatula</name>
    <name type="common">Barrel medic</name>
    <name type="synonym">Medicago tribuloides</name>
    <dbReference type="NCBI Taxonomy" id="3880"/>
    <lineage>
        <taxon>Eukaryota</taxon>
        <taxon>Viridiplantae</taxon>
        <taxon>Streptophyta</taxon>
        <taxon>Embryophyta</taxon>
        <taxon>Tracheophyta</taxon>
        <taxon>Spermatophyta</taxon>
        <taxon>Magnoliopsida</taxon>
        <taxon>eudicotyledons</taxon>
        <taxon>Gunneridae</taxon>
        <taxon>Pentapetalae</taxon>
        <taxon>rosids</taxon>
        <taxon>fabids</taxon>
        <taxon>Fabales</taxon>
        <taxon>Fabaceae</taxon>
        <taxon>Papilionoideae</taxon>
        <taxon>50 kb inversion clade</taxon>
        <taxon>NPAAA clade</taxon>
        <taxon>Hologalegina</taxon>
        <taxon>IRL clade</taxon>
        <taxon>Trifolieae</taxon>
        <taxon>Medicago</taxon>
    </lineage>
</organism>
<dbReference type="EnsemblPlants" id="KEH24224">
    <property type="protein sequence ID" value="KEH24224"/>
    <property type="gene ID" value="MTR_7g106030"/>
</dbReference>
<evidence type="ECO:0000313" key="5">
    <source>
        <dbReference type="EMBL" id="RHN48769.1"/>
    </source>
</evidence>
<dbReference type="EMBL" id="PSQE01000007">
    <property type="protein sequence ID" value="RHN48769.1"/>
    <property type="molecule type" value="Genomic_DNA"/>
</dbReference>
<evidence type="ECO:0000313" key="8">
    <source>
        <dbReference type="Proteomes" id="UP000265566"/>
    </source>
</evidence>
<keyword evidence="7" id="KW-1185">Reference proteome</keyword>
<dbReference type="STRING" id="3880.A0A072U3C3"/>
<dbReference type="PANTHER" id="PTHR31415">
    <property type="entry name" value="OS05G0367900 PROTEIN"/>
    <property type="match status" value="1"/>
</dbReference>
<evidence type="ECO:0000313" key="6">
    <source>
        <dbReference type="EnsemblPlants" id="KEH24224"/>
    </source>
</evidence>
<dbReference type="PANTHER" id="PTHR31415:SF101">
    <property type="entry name" value="LATE EMBRYOGENESIS ABUNDANT PROTEIN"/>
    <property type="match status" value="1"/>
</dbReference>
<dbReference type="HOGENOM" id="CLU_051752_2_0_1"/>
<accession>A0A072U3C3</accession>
<evidence type="ECO:0000313" key="4">
    <source>
        <dbReference type="EMBL" id="KEH24224.1"/>
    </source>
</evidence>
<reference evidence="8" key="4">
    <citation type="journal article" date="2018" name="Nat. Plants">
        <title>Whole-genome landscape of Medicago truncatula symbiotic genes.</title>
        <authorList>
            <person name="Pecrix Y."/>
            <person name="Staton S.E."/>
            <person name="Sallet E."/>
            <person name="Lelandais-Briere C."/>
            <person name="Moreau S."/>
            <person name="Carrere S."/>
            <person name="Blein T."/>
            <person name="Jardinaud M.F."/>
            <person name="Latrasse D."/>
            <person name="Zouine M."/>
            <person name="Zahm M."/>
            <person name="Kreplak J."/>
            <person name="Mayjonade B."/>
            <person name="Satge C."/>
            <person name="Perez M."/>
            <person name="Cauet S."/>
            <person name="Marande W."/>
            <person name="Chantry-Darmon C."/>
            <person name="Lopez-Roques C."/>
            <person name="Bouchez O."/>
            <person name="Berard A."/>
            <person name="Debelle F."/>
            <person name="Munos S."/>
            <person name="Bendahmane A."/>
            <person name="Berges H."/>
            <person name="Niebel A."/>
            <person name="Buitink J."/>
            <person name="Frugier F."/>
            <person name="Benhamed M."/>
            <person name="Crespi M."/>
            <person name="Gouzy J."/>
            <person name="Gamas P."/>
        </authorList>
    </citation>
    <scope>NUCLEOTIDE SEQUENCE [LARGE SCALE GENOMIC DNA]</scope>
    <source>
        <strain evidence="8">cv. Jemalong A17</strain>
    </source>
</reference>